<evidence type="ECO:0000256" key="1">
    <source>
        <dbReference type="SAM" id="Phobius"/>
    </source>
</evidence>
<accession>L9XU91</accession>
<keyword evidence="1" id="KW-0812">Transmembrane</keyword>
<dbReference type="AlphaFoldDB" id="L9XU91"/>
<reference evidence="2 3" key="1">
    <citation type="journal article" date="2014" name="PLoS Genet.">
        <title>Phylogenetically driven sequencing of extremely halophilic archaea reveals strategies for static and dynamic osmo-response.</title>
        <authorList>
            <person name="Becker E.A."/>
            <person name="Seitzer P.M."/>
            <person name="Tritt A."/>
            <person name="Larsen D."/>
            <person name="Krusor M."/>
            <person name="Yao A.I."/>
            <person name="Wu D."/>
            <person name="Madern D."/>
            <person name="Eisen J.A."/>
            <person name="Darling A.E."/>
            <person name="Facciotti M.T."/>
        </authorList>
    </citation>
    <scope>NUCLEOTIDE SEQUENCE [LARGE SCALE GENOMIC DNA]</scope>
    <source>
        <strain evidence="2 3">DSM 18795</strain>
    </source>
</reference>
<dbReference type="OrthoDB" id="154740at2157"/>
<organism evidence="2 3">
    <name type="scientific">Natronococcus jeotgali DSM 18795</name>
    <dbReference type="NCBI Taxonomy" id="1227498"/>
    <lineage>
        <taxon>Archaea</taxon>
        <taxon>Methanobacteriati</taxon>
        <taxon>Methanobacteriota</taxon>
        <taxon>Stenosarchaea group</taxon>
        <taxon>Halobacteria</taxon>
        <taxon>Halobacteriales</taxon>
        <taxon>Natrialbaceae</taxon>
        <taxon>Natronococcus</taxon>
    </lineage>
</organism>
<dbReference type="Proteomes" id="UP000011531">
    <property type="component" value="Unassembled WGS sequence"/>
</dbReference>
<sequence>MESASFLLATALANVGFAVFVVAHGALTDRETGNWPYVTLVLGLAGVAGYFFYDGDDGAA</sequence>
<evidence type="ECO:0000313" key="2">
    <source>
        <dbReference type="EMBL" id="ELY65350.1"/>
    </source>
</evidence>
<keyword evidence="1" id="KW-1133">Transmembrane helix</keyword>
<evidence type="ECO:0000313" key="3">
    <source>
        <dbReference type="Proteomes" id="UP000011531"/>
    </source>
</evidence>
<gene>
    <name evidence="2" type="ORF">C492_03516</name>
</gene>
<proteinExistence type="predicted"/>
<protein>
    <submittedName>
        <fullName evidence="2">Uncharacterized protein</fullName>
    </submittedName>
</protein>
<comment type="caution">
    <text evidence="2">The sequence shown here is derived from an EMBL/GenBank/DDBJ whole genome shotgun (WGS) entry which is preliminary data.</text>
</comment>
<dbReference type="EMBL" id="AOIA01000024">
    <property type="protein sequence ID" value="ELY65350.1"/>
    <property type="molecule type" value="Genomic_DNA"/>
</dbReference>
<keyword evidence="1" id="KW-0472">Membrane</keyword>
<keyword evidence="3" id="KW-1185">Reference proteome</keyword>
<feature type="transmembrane region" description="Helical" evidence="1">
    <location>
        <begin position="35"/>
        <end position="53"/>
    </location>
</feature>
<dbReference type="RefSeq" id="WP_008420481.1">
    <property type="nucleotide sequence ID" value="NZ_AOIA01000024.1"/>
</dbReference>
<name>L9XU91_9EURY</name>